<dbReference type="SUPFAM" id="SSF74653">
    <property type="entry name" value="TolA/TonB C-terminal domain"/>
    <property type="match status" value="1"/>
</dbReference>
<feature type="compositionally biased region" description="Basic and acidic residues" evidence="10">
    <location>
        <begin position="57"/>
        <end position="66"/>
    </location>
</feature>
<dbReference type="Gene3D" id="3.30.1150.10">
    <property type="match status" value="1"/>
</dbReference>
<keyword evidence="8" id="KW-1133">Transmembrane helix</keyword>
<dbReference type="NCBIfam" id="TIGR01352">
    <property type="entry name" value="tonB_Cterm"/>
    <property type="match status" value="1"/>
</dbReference>
<evidence type="ECO:0000256" key="9">
    <source>
        <dbReference type="ARBA" id="ARBA00023136"/>
    </source>
</evidence>
<evidence type="ECO:0000256" key="1">
    <source>
        <dbReference type="ARBA" id="ARBA00004383"/>
    </source>
</evidence>
<dbReference type="PANTHER" id="PTHR33446">
    <property type="entry name" value="PROTEIN TONB-RELATED"/>
    <property type="match status" value="1"/>
</dbReference>
<proteinExistence type="inferred from homology"/>
<dbReference type="InterPro" id="IPR051045">
    <property type="entry name" value="TonB-dependent_transducer"/>
</dbReference>
<feature type="compositionally biased region" description="Basic residues" evidence="10">
    <location>
        <begin position="67"/>
        <end position="98"/>
    </location>
</feature>
<keyword evidence="6" id="KW-0812">Transmembrane</keyword>
<dbReference type="PROSITE" id="PS52015">
    <property type="entry name" value="TONB_CTD"/>
    <property type="match status" value="1"/>
</dbReference>
<keyword evidence="9" id="KW-0472">Membrane</keyword>
<evidence type="ECO:0000256" key="4">
    <source>
        <dbReference type="ARBA" id="ARBA00022475"/>
    </source>
</evidence>
<dbReference type="EMBL" id="CP100595">
    <property type="protein sequence ID" value="UTJ07741.1"/>
    <property type="molecule type" value="Genomic_DNA"/>
</dbReference>
<dbReference type="RefSeq" id="WP_254577915.1">
    <property type="nucleotide sequence ID" value="NZ_CP100595.1"/>
</dbReference>
<dbReference type="PANTHER" id="PTHR33446:SF2">
    <property type="entry name" value="PROTEIN TONB"/>
    <property type="match status" value="1"/>
</dbReference>
<evidence type="ECO:0000313" key="13">
    <source>
        <dbReference type="Proteomes" id="UP001060012"/>
    </source>
</evidence>
<keyword evidence="3" id="KW-0813">Transport</keyword>
<protein>
    <submittedName>
        <fullName evidence="12">TonB family protein</fullName>
    </submittedName>
</protein>
<keyword evidence="5" id="KW-0997">Cell inner membrane</keyword>
<reference evidence="12" key="1">
    <citation type="submission" date="2022-07" db="EMBL/GenBank/DDBJ databases">
        <title>Arcobacter roscoffensis sp. nov., a marine bacterium isolated from coastal seawater collected from Roscoff, France.</title>
        <authorList>
            <person name="Pascual J."/>
            <person name="Lepeaux C."/>
            <person name="Methner A."/>
            <person name="Overmann J."/>
        </authorList>
    </citation>
    <scope>NUCLEOTIDE SEQUENCE</scope>
    <source>
        <strain evidence="12">ARW1-2F2</strain>
    </source>
</reference>
<dbReference type="InterPro" id="IPR006260">
    <property type="entry name" value="TonB/TolA_C"/>
</dbReference>
<comment type="similarity">
    <text evidence="2">Belongs to the TonB family.</text>
</comment>
<name>A0ABY5E6E6_9BACT</name>
<feature type="domain" description="TonB C-terminal" evidence="11">
    <location>
        <begin position="170"/>
        <end position="257"/>
    </location>
</feature>
<evidence type="ECO:0000259" key="11">
    <source>
        <dbReference type="PROSITE" id="PS52015"/>
    </source>
</evidence>
<evidence type="ECO:0000256" key="7">
    <source>
        <dbReference type="ARBA" id="ARBA00022927"/>
    </source>
</evidence>
<gene>
    <name evidence="12" type="ORF">NJU99_06505</name>
</gene>
<dbReference type="Proteomes" id="UP001060012">
    <property type="component" value="Chromosome"/>
</dbReference>
<dbReference type="Pfam" id="PF03544">
    <property type="entry name" value="TonB_C"/>
    <property type="match status" value="1"/>
</dbReference>
<evidence type="ECO:0000256" key="8">
    <source>
        <dbReference type="ARBA" id="ARBA00022989"/>
    </source>
</evidence>
<feature type="region of interest" description="Disordered" evidence="10">
    <location>
        <begin position="57"/>
        <end position="99"/>
    </location>
</feature>
<dbReference type="InterPro" id="IPR037682">
    <property type="entry name" value="TonB_C"/>
</dbReference>
<accession>A0ABY5E6E6</accession>
<keyword evidence="4" id="KW-1003">Cell membrane</keyword>
<evidence type="ECO:0000256" key="2">
    <source>
        <dbReference type="ARBA" id="ARBA00006555"/>
    </source>
</evidence>
<evidence type="ECO:0000256" key="3">
    <source>
        <dbReference type="ARBA" id="ARBA00022448"/>
    </source>
</evidence>
<sequence length="257" mass="30478">MKLILIAFFLSILFHFLFIFSFTQKPEPKKNIQNKEEIKKTTEIKYVKLKKKPEAKKIEPKKELKKPNIKKQKVQKPKIEKKTKKSVKKKTVQKKLPKKQLEKSKKLQNKILKNQIVNKEKSIQNKTLEDFLSQRDSKEEKMTSQVERLYGREFETFTKVQKAFIKKNLNTFQAITQRVLNQMGYPYIAREMRISGINQVSFIFHPNGDISNLKISNSSGYSVFDDYSLELIKIAYKDYPRPKSATKLIFNVQYRLY</sequence>
<keyword evidence="7" id="KW-0653">Protein transport</keyword>
<evidence type="ECO:0000313" key="12">
    <source>
        <dbReference type="EMBL" id="UTJ07741.1"/>
    </source>
</evidence>
<organism evidence="12 13">
    <name type="scientific">Arcobacter roscoffensis</name>
    <dbReference type="NCBI Taxonomy" id="2961520"/>
    <lineage>
        <taxon>Bacteria</taxon>
        <taxon>Pseudomonadati</taxon>
        <taxon>Campylobacterota</taxon>
        <taxon>Epsilonproteobacteria</taxon>
        <taxon>Campylobacterales</taxon>
        <taxon>Arcobacteraceae</taxon>
        <taxon>Arcobacter</taxon>
    </lineage>
</organism>
<evidence type="ECO:0000256" key="10">
    <source>
        <dbReference type="SAM" id="MobiDB-lite"/>
    </source>
</evidence>
<evidence type="ECO:0000256" key="6">
    <source>
        <dbReference type="ARBA" id="ARBA00022692"/>
    </source>
</evidence>
<evidence type="ECO:0000256" key="5">
    <source>
        <dbReference type="ARBA" id="ARBA00022519"/>
    </source>
</evidence>
<keyword evidence="13" id="KW-1185">Reference proteome</keyword>
<comment type="subcellular location">
    <subcellularLocation>
        <location evidence="1">Cell inner membrane</location>
        <topology evidence="1">Single-pass membrane protein</topology>
        <orientation evidence="1">Periplasmic side</orientation>
    </subcellularLocation>
</comment>